<dbReference type="EMBL" id="ML986676">
    <property type="protein sequence ID" value="KAF2260620.1"/>
    <property type="molecule type" value="Genomic_DNA"/>
</dbReference>
<keyword evidence="2" id="KW-1185">Reference proteome</keyword>
<gene>
    <name evidence="1" type="ORF">CC78DRAFT_536285</name>
</gene>
<proteinExistence type="predicted"/>
<accession>A0A9P4K5S1</accession>
<protein>
    <submittedName>
        <fullName evidence="1">Uncharacterized protein</fullName>
    </submittedName>
</protein>
<evidence type="ECO:0000313" key="1">
    <source>
        <dbReference type="EMBL" id="KAF2260620.1"/>
    </source>
</evidence>
<evidence type="ECO:0000313" key="2">
    <source>
        <dbReference type="Proteomes" id="UP000800093"/>
    </source>
</evidence>
<comment type="caution">
    <text evidence="1">The sequence shown here is derived from an EMBL/GenBank/DDBJ whole genome shotgun (WGS) entry which is preliminary data.</text>
</comment>
<reference evidence="2" key="1">
    <citation type="journal article" date="2020" name="Stud. Mycol.">
        <title>101 Dothideomycetes genomes: A test case for predicting lifestyles and emergence of pathogens.</title>
        <authorList>
            <person name="Haridas S."/>
            <person name="Albert R."/>
            <person name="Binder M."/>
            <person name="Bloem J."/>
            <person name="LaButti K."/>
            <person name="Salamov A."/>
            <person name="Andreopoulos B."/>
            <person name="Baker S."/>
            <person name="Barry K."/>
            <person name="Bills G."/>
            <person name="Bluhm B."/>
            <person name="Cannon C."/>
            <person name="Castanera R."/>
            <person name="Culley D."/>
            <person name="Daum C."/>
            <person name="Ezra D."/>
            <person name="Gonzalez J."/>
            <person name="Henrissat B."/>
            <person name="Kuo A."/>
            <person name="Liang C."/>
            <person name="Lipzen A."/>
            <person name="Lutzoni F."/>
            <person name="Magnuson J."/>
            <person name="Mondo S."/>
            <person name="Nolan M."/>
            <person name="Ohm R."/>
            <person name="Pangilinan J."/>
            <person name="Park H.-J."/>
            <person name="Ramirez L."/>
            <person name="Alfaro M."/>
            <person name="Sun H."/>
            <person name="Tritt A."/>
            <person name="Yoshinaga Y."/>
            <person name="Zwiers L.-H."/>
            <person name="Turgeon B."/>
            <person name="Goodwin S."/>
            <person name="Spatafora J."/>
            <person name="Crous P."/>
            <person name="Grigoriev I."/>
        </authorList>
    </citation>
    <scope>NUCLEOTIDE SEQUENCE [LARGE SCALE GENOMIC DNA]</scope>
    <source>
        <strain evidence="2">CBS 304.66</strain>
    </source>
</reference>
<organism evidence="1 2">
    <name type="scientific">Lojkania enalia</name>
    <dbReference type="NCBI Taxonomy" id="147567"/>
    <lineage>
        <taxon>Eukaryota</taxon>
        <taxon>Fungi</taxon>
        <taxon>Dikarya</taxon>
        <taxon>Ascomycota</taxon>
        <taxon>Pezizomycotina</taxon>
        <taxon>Dothideomycetes</taxon>
        <taxon>Pleosporomycetidae</taxon>
        <taxon>Pleosporales</taxon>
        <taxon>Pleosporales incertae sedis</taxon>
        <taxon>Lojkania</taxon>
    </lineage>
</organism>
<dbReference type="AlphaFoldDB" id="A0A9P4K5S1"/>
<name>A0A9P4K5S1_9PLEO</name>
<dbReference type="Proteomes" id="UP000800093">
    <property type="component" value="Unassembled WGS sequence"/>
</dbReference>
<sequence>MWRFMQNANQKHGLNMQVWSLFHSPRQDKDVLALNMFSRIGMGPESEQNQYLSKRISRYSGRQSKTGYMLIYYSD</sequence>